<dbReference type="Pfam" id="PF01210">
    <property type="entry name" value="NAD_Gly3P_dh_N"/>
    <property type="match status" value="1"/>
</dbReference>
<dbReference type="GO" id="GO:0005975">
    <property type="term" value="P:carbohydrate metabolic process"/>
    <property type="evidence" value="ECO:0007669"/>
    <property type="project" value="InterPro"/>
</dbReference>
<feature type="domain" description="Glycerol-3-phosphate dehydrogenase NAD-dependent C-terminal" evidence="11">
    <location>
        <begin position="255"/>
        <end position="395"/>
    </location>
</feature>
<dbReference type="InterPro" id="IPR036291">
    <property type="entry name" value="NAD(P)-bd_dom_sf"/>
</dbReference>
<dbReference type="Gene3D" id="3.40.50.720">
    <property type="entry name" value="NAD(P)-binding Rossmann-like Domain"/>
    <property type="match status" value="1"/>
</dbReference>
<dbReference type="GO" id="GO:0042803">
    <property type="term" value="F:protein homodimerization activity"/>
    <property type="evidence" value="ECO:0007669"/>
    <property type="project" value="InterPro"/>
</dbReference>
<dbReference type="HAMAP" id="MF_00394">
    <property type="entry name" value="NAD_Glyc3P_dehydrog"/>
    <property type="match status" value="1"/>
</dbReference>
<evidence type="ECO:0000313" key="13">
    <source>
        <dbReference type="Proteomes" id="UP000015354"/>
    </source>
</evidence>
<dbReference type="GO" id="GO:0046168">
    <property type="term" value="P:glycerol-3-phosphate catabolic process"/>
    <property type="evidence" value="ECO:0007669"/>
    <property type="project" value="UniProtKB-UniRule"/>
</dbReference>
<comment type="catalytic activity">
    <reaction evidence="5 9">
        <text>sn-glycerol 3-phosphate + NAD(+) = dihydroxyacetone phosphate + NADH + H(+)</text>
        <dbReference type="Rhea" id="RHEA:11092"/>
        <dbReference type="ChEBI" id="CHEBI:15378"/>
        <dbReference type="ChEBI" id="CHEBI:57540"/>
        <dbReference type="ChEBI" id="CHEBI:57597"/>
        <dbReference type="ChEBI" id="CHEBI:57642"/>
        <dbReference type="ChEBI" id="CHEBI:57945"/>
        <dbReference type="EC" id="1.1.1.8"/>
    </reaction>
</comment>
<comment type="caution">
    <text evidence="12">The sequence shown here is derived from an EMBL/GenBank/DDBJ whole genome shotgun (WGS) entry which is preliminary data.</text>
</comment>
<evidence type="ECO:0000256" key="4">
    <source>
        <dbReference type="ARBA" id="ARBA00023140"/>
    </source>
</evidence>
<dbReference type="InterPro" id="IPR013328">
    <property type="entry name" value="6PGD_dom2"/>
</dbReference>
<evidence type="ECO:0000256" key="1">
    <source>
        <dbReference type="ARBA" id="ARBA00011009"/>
    </source>
</evidence>
<dbReference type="Gene3D" id="1.10.1040.10">
    <property type="entry name" value="N-(1-d-carboxylethyl)-l-norvaline Dehydrogenase, domain 2"/>
    <property type="match status" value="1"/>
</dbReference>
<comment type="subcellular location">
    <subcellularLocation>
        <location evidence="6">Glycosome</location>
    </subcellularLocation>
</comment>
<dbReference type="InterPro" id="IPR011128">
    <property type="entry name" value="G3P_DH_NAD-dep_N"/>
</dbReference>
<dbReference type="FunFam" id="1.10.1040.10:FF:000001">
    <property type="entry name" value="Glycerol-3-phosphate dehydrogenase [NAD(P)+]"/>
    <property type="match status" value="1"/>
</dbReference>
<dbReference type="InterPro" id="IPR008927">
    <property type="entry name" value="6-PGluconate_DH-like_C_sf"/>
</dbReference>
<comment type="similarity">
    <text evidence="1 8">Belongs to the NAD-dependent glycerol-3-phosphate dehydrogenase family.</text>
</comment>
<dbReference type="OrthoDB" id="10263760at2759"/>
<evidence type="ECO:0000256" key="6">
    <source>
        <dbReference type="ARBA" id="ARBA00060503"/>
    </source>
</evidence>
<accession>S9W4Q6</accession>
<keyword evidence="2 8" id="KW-0560">Oxidoreductase</keyword>
<proteinExistence type="inferred from homology"/>
<evidence type="ECO:0000259" key="11">
    <source>
        <dbReference type="Pfam" id="PF07479"/>
    </source>
</evidence>
<dbReference type="GO" id="GO:0005829">
    <property type="term" value="C:cytosol"/>
    <property type="evidence" value="ECO:0007669"/>
    <property type="project" value="TreeGrafter"/>
</dbReference>
<dbReference type="NCBIfam" id="TIGR03376">
    <property type="entry name" value="glycerol3P_DH"/>
    <property type="match status" value="1"/>
</dbReference>
<dbReference type="InterPro" id="IPR006109">
    <property type="entry name" value="G3P_DH_NAD-dep_C"/>
</dbReference>
<gene>
    <name evidence="12" type="ORF">STCU_01644</name>
</gene>
<dbReference type="EMBL" id="ATMH01001644">
    <property type="protein sequence ID" value="EPY34326.1"/>
    <property type="molecule type" value="Genomic_DNA"/>
</dbReference>
<keyword evidence="4" id="KW-0576">Peroxisome</keyword>
<dbReference type="GO" id="GO:0141152">
    <property type="term" value="F:glycerol-3-phosphate dehydrogenase (NAD+) activity"/>
    <property type="evidence" value="ECO:0007669"/>
    <property type="project" value="UniProtKB-UniRule"/>
</dbReference>
<dbReference type="Pfam" id="PF07479">
    <property type="entry name" value="NAD_Gly3P_dh_C"/>
    <property type="match status" value="1"/>
</dbReference>
<dbReference type="SUPFAM" id="SSF48179">
    <property type="entry name" value="6-phosphogluconate dehydrogenase C-terminal domain-like"/>
    <property type="match status" value="1"/>
</dbReference>
<keyword evidence="13" id="KW-1185">Reference proteome</keyword>
<evidence type="ECO:0000313" key="12">
    <source>
        <dbReference type="EMBL" id="EPY34326.1"/>
    </source>
</evidence>
<evidence type="ECO:0000256" key="3">
    <source>
        <dbReference type="ARBA" id="ARBA00023027"/>
    </source>
</evidence>
<evidence type="ECO:0000256" key="5">
    <source>
        <dbReference type="ARBA" id="ARBA00048683"/>
    </source>
</evidence>
<dbReference type="InterPro" id="IPR006168">
    <property type="entry name" value="G3P_DH_NAD-dep"/>
</dbReference>
<sequence>MMRTCMLFIVFDAAGSTTTCTLHHNLSSSFLSYALFFFFLPFEPLAKVSFFALSLPLPPLSQMKLDDLIYLEHAAVFGSGAFGTSLATVLARKCKTVSVWHMNEAEAKRINDARENVLFLKGPKLPPNITFTSDVAATYKNAGIILFIIPTQFLRGFLKQHGAAIFEFLKKAHVPVLVCSKGIEKSTLKFPAQIVGEFFPQYRLSVLAGPSFAIEVAEGKLTNVAVASENIAEARRVMLIMSTKDRMFRCWATTDTIGCEVASAMKNVLAIASGISKGLGNGYNARAALISRGLLEIRDLTRALGGNGEAVFGLAGLGDLMLTCSSELSRNFSVGQKLGQGITIAEIMKTQKAVAEGVATAEPLYRLAKQHNVKLRFCKEVYSILYQNKNPRDAFRAASKGKLTDEGLPPLFPAKL</sequence>
<dbReference type="PANTHER" id="PTHR11728:SF1">
    <property type="entry name" value="GLYCEROL-3-PHOSPHATE DEHYDROGENASE [NAD(+)] 2, CHLOROPLASTIC"/>
    <property type="match status" value="1"/>
</dbReference>
<dbReference type="NCBIfam" id="NF000940">
    <property type="entry name" value="PRK00094.1-2"/>
    <property type="match status" value="1"/>
</dbReference>
<keyword evidence="7" id="KW-0327">Glycosome</keyword>
<evidence type="ECO:0000256" key="9">
    <source>
        <dbReference type="RuleBase" id="RU361243"/>
    </source>
</evidence>
<keyword evidence="3 8" id="KW-0520">NAD</keyword>
<organism evidence="12 13">
    <name type="scientific">Strigomonas culicis</name>
    <dbReference type="NCBI Taxonomy" id="28005"/>
    <lineage>
        <taxon>Eukaryota</taxon>
        <taxon>Discoba</taxon>
        <taxon>Euglenozoa</taxon>
        <taxon>Kinetoplastea</taxon>
        <taxon>Metakinetoplastina</taxon>
        <taxon>Trypanosomatida</taxon>
        <taxon>Trypanosomatidae</taxon>
        <taxon>Strigomonadinae</taxon>
        <taxon>Strigomonas</taxon>
    </lineage>
</organism>
<feature type="domain" description="Glycerol-3-phosphate dehydrogenase NAD-dependent N-terminal" evidence="10">
    <location>
        <begin position="75"/>
        <end position="232"/>
    </location>
</feature>
<reference evidence="12 13" key="1">
    <citation type="journal article" date="2013" name="PLoS ONE">
        <title>Predicting the Proteins of Angomonas deanei, Strigomonas culicis and Their Respective Endosymbionts Reveals New Aspects of the Trypanosomatidae Family.</title>
        <authorList>
            <person name="Motta M.C."/>
            <person name="Martins A.C."/>
            <person name="de Souza S.S."/>
            <person name="Catta-Preta C.M."/>
            <person name="Silva R."/>
            <person name="Klein C.C."/>
            <person name="de Almeida L.G."/>
            <person name="de Lima Cunha O."/>
            <person name="Ciapina L.P."/>
            <person name="Brocchi M."/>
            <person name="Colabardini A.C."/>
            <person name="de Araujo Lima B."/>
            <person name="Machado C.R."/>
            <person name="de Almeida Soares C.M."/>
            <person name="Probst C.M."/>
            <person name="de Menezes C.B."/>
            <person name="Thompson C.E."/>
            <person name="Bartholomeu D.C."/>
            <person name="Gradia D.F."/>
            <person name="Pavoni D.P."/>
            <person name="Grisard E.C."/>
            <person name="Fantinatti-Garboggini F."/>
            <person name="Marchini F.K."/>
            <person name="Rodrigues-Luiz G.F."/>
            <person name="Wagner G."/>
            <person name="Goldman G.H."/>
            <person name="Fietto J.L."/>
            <person name="Elias M.C."/>
            <person name="Goldman M.H."/>
            <person name="Sagot M.F."/>
            <person name="Pereira M."/>
            <person name="Stoco P.H."/>
            <person name="de Mendonca-Neto R.P."/>
            <person name="Teixeira S.M."/>
            <person name="Maciel T.E."/>
            <person name="de Oliveira Mendes T.A."/>
            <person name="Urmenyi T.P."/>
            <person name="de Souza W."/>
            <person name="Schenkman S."/>
            <person name="de Vasconcelos A.T."/>
        </authorList>
    </citation>
    <scope>NUCLEOTIDE SEQUENCE [LARGE SCALE GENOMIC DNA]</scope>
</reference>
<dbReference type="SUPFAM" id="SSF51735">
    <property type="entry name" value="NAD(P)-binding Rossmann-fold domains"/>
    <property type="match status" value="1"/>
</dbReference>
<dbReference type="PANTHER" id="PTHR11728">
    <property type="entry name" value="GLYCEROL-3-PHOSPHATE DEHYDROGENASE"/>
    <property type="match status" value="1"/>
</dbReference>
<evidence type="ECO:0000256" key="7">
    <source>
        <dbReference type="ARBA" id="ARBA00084116"/>
    </source>
</evidence>
<dbReference type="GO" id="GO:0020015">
    <property type="term" value="C:glycosome"/>
    <property type="evidence" value="ECO:0007669"/>
    <property type="project" value="UniProtKB-SubCell"/>
</dbReference>
<evidence type="ECO:0000259" key="10">
    <source>
        <dbReference type="Pfam" id="PF01210"/>
    </source>
</evidence>
<dbReference type="PRINTS" id="PR00077">
    <property type="entry name" value="GPDHDRGNASE"/>
</dbReference>
<dbReference type="EC" id="1.1.1.8" evidence="9"/>
<evidence type="ECO:0000256" key="2">
    <source>
        <dbReference type="ARBA" id="ARBA00023002"/>
    </source>
</evidence>
<dbReference type="NCBIfam" id="NF000942">
    <property type="entry name" value="PRK00094.1-4"/>
    <property type="match status" value="1"/>
</dbReference>
<dbReference type="Proteomes" id="UP000015354">
    <property type="component" value="Unassembled WGS sequence"/>
</dbReference>
<protein>
    <recommendedName>
        <fullName evidence="9">Glycerol-3-phosphate dehydrogenase [NAD(+)]</fullName>
        <ecNumber evidence="9">1.1.1.8</ecNumber>
    </recommendedName>
</protein>
<dbReference type="AlphaFoldDB" id="S9W4Q6"/>
<dbReference type="GO" id="GO:0051287">
    <property type="term" value="F:NAD binding"/>
    <property type="evidence" value="ECO:0007669"/>
    <property type="project" value="UniProtKB-UniRule"/>
</dbReference>
<dbReference type="FunFam" id="3.40.50.720:FF:000019">
    <property type="entry name" value="Glycerol-3-phosphate dehydrogenase [NAD(P)+]"/>
    <property type="match status" value="1"/>
</dbReference>
<dbReference type="InterPro" id="IPR017751">
    <property type="entry name" value="G3P_DH_NAD-dep_euk"/>
</dbReference>
<evidence type="ECO:0000256" key="8">
    <source>
        <dbReference type="RuleBase" id="RU000437"/>
    </source>
</evidence>
<name>S9W4Q6_9TRYP</name>